<proteinExistence type="predicted"/>
<dbReference type="SUPFAM" id="SSF56300">
    <property type="entry name" value="Metallo-dependent phosphatases"/>
    <property type="match status" value="1"/>
</dbReference>
<dbReference type="InterPro" id="IPR029052">
    <property type="entry name" value="Metallo-depent_PP-like"/>
</dbReference>
<dbReference type="Pfam" id="PF00149">
    <property type="entry name" value="Metallophos"/>
    <property type="match status" value="1"/>
</dbReference>
<accession>A0A1N7KHJ3</accession>
<protein>
    <submittedName>
        <fullName evidence="2">Calcineurin-like phosphoesterase</fullName>
    </submittedName>
</protein>
<dbReference type="AlphaFoldDB" id="A0A1N7KHJ3"/>
<evidence type="ECO:0000313" key="2">
    <source>
        <dbReference type="EMBL" id="SIS60999.1"/>
    </source>
</evidence>
<dbReference type="PANTHER" id="PTHR46546:SF4">
    <property type="entry name" value="SHEWANELLA-LIKE PROTEIN PHOSPHATASE 1"/>
    <property type="match status" value="1"/>
</dbReference>
<dbReference type="Proteomes" id="UP000185999">
    <property type="component" value="Unassembled WGS sequence"/>
</dbReference>
<dbReference type="Gene3D" id="3.60.21.10">
    <property type="match status" value="1"/>
</dbReference>
<keyword evidence="3" id="KW-1185">Reference proteome</keyword>
<reference evidence="3" key="1">
    <citation type="submission" date="2017-01" db="EMBL/GenBank/DDBJ databases">
        <authorList>
            <person name="Varghese N."/>
            <person name="Submissions S."/>
        </authorList>
    </citation>
    <scope>NUCLEOTIDE SEQUENCE [LARGE SCALE GENOMIC DNA]</scope>
    <source>
        <strain evidence="3">DSM 22306</strain>
    </source>
</reference>
<evidence type="ECO:0000313" key="3">
    <source>
        <dbReference type="Proteomes" id="UP000185999"/>
    </source>
</evidence>
<dbReference type="PANTHER" id="PTHR46546">
    <property type="entry name" value="SHEWANELLA-LIKE PROTEIN PHOSPHATASE 1"/>
    <property type="match status" value="1"/>
</dbReference>
<dbReference type="STRING" id="619304.SAMN05421760_102446"/>
<name>A0A1N7KHJ3_9GAMM</name>
<dbReference type="CDD" id="cd00838">
    <property type="entry name" value="MPP_superfamily"/>
    <property type="match status" value="1"/>
</dbReference>
<gene>
    <name evidence="2" type="ORF">SAMN05421760_102446</name>
</gene>
<organism evidence="2 3">
    <name type="scientific">Neptunomonas antarctica</name>
    <dbReference type="NCBI Taxonomy" id="619304"/>
    <lineage>
        <taxon>Bacteria</taxon>
        <taxon>Pseudomonadati</taxon>
        <taxon>Pseudomonadota</taxon>
        <taxon>Gammaproteobacteria</taxon>
        <taxon>Oceanospirillales</taxon>
        <taxon>Oceanospirillaceae</taxon>
        <taxon>Neptunomonas</taxon>
    </lineage>
</organism>
<dbReference type="GO" id="GO:0016787">
    <property type="term" value="F:hydrolase activity"/>
    <property type="evidence" value="ECO:0007669"/>
    <property type="project" value="InterPro"/>
</dbReference>
<feature type="domain" description="Calcineurin-like phosphoesterase" evidence="1">
    <location>
        <begin position="89"/>
        <end position="241"/>
    </location>
</feature>
<dbReference type="EMBL" id="FTOE01000002">
    <property type="protein sequence ID" value="SIS60999.1"/>
    <property type="molecule type" value="Genomic_DNA"/>
</dbReference>
<sequence length="469" mass="53192">MKMLSPLPYISDRPEHADIIARLPNKWTSWPQGRSSCNAVAREPEETPLTVIKHSIKGAKPSIKLSKKLSKKRSTKVPAKHELRWPKRPVVFISDPHADAHAFEASLIAAGVTKQMDSGLCHLKLTKKGRQSEIIIGGDCLDKGPSNLSLLRSVKHLYRLNARVTLLAGNHDLRLFMGLLALARKKDIGNQHFFVRMGKKVIPLFKEVFEQYLADKNWQRNIPDEDACRKALFPNEKWFEQFPYHAAGQLTTEGIEREVRKMHSKVKSFEKNCVAAGLSLQHIYAASLKCQKLFLHKKGEFHWFYRKMKLVEKRGSFLFLHAGLDDTMGELLLKSGTGYANKAFHRNLKHRDLFGFYYSSIANTFRTKYRDVDLPLTERGVKAIHKAGIRVVVQGHINQQEGQRIAIKKGLVHVEADITLDRHSRKNEGLKGFGMGATLIDKRNGIIGISCDYPTAKVLKPKELQLIDG</sequence>
<evidence type="ECO:0000259" key="1">
    <source>
        <dbReference type="Pfam" id="PF00149"/>
    </source>
</evidence>
<dbReference type="InterPro" id="IPR004843">
    <property type="entry name" value="Calcineurin-like_PHP"/>
</dbReference>